<feature type="transmembrane region" description="Helical" evidence="1">
    <location>
        <begin position="60"/>
        <end position="77"/>
    </location>
</feature>
<protein>
    <submittedName>
        <fullName evidence="3">SPW repeat-containing protein</fullName>
    </submittedName>
</protein>
<evidence type="ECO:0000256" key="1">
    <source>
        <dbReference type="SAM" id="Phobius"/>
    </source>
</evidence>
<reference evidence="3 4" key="1">
    <citation type="submission" date="2019-02" db="EMBL/GenBank/DDBJ databases">
        <title>Genomic Encyclopedia of Type Strains, Phase IV (KMG-IV): sequencing the most valuable type-strain genomes for metagenomic binning, comparative biology and taxonomic classification.</title>
        <authorList>
            <person name="Goeker M."/>
        </authorList>
    </citation>
    <scope>NUCLEOTIDE SEQUENCE [LARGE SCALE GENOMIC DNA]</scope>
    <source>
        <strain evidence="3 4">DSM 43045</strain>
    </source>
</reference>
<dbReference type="Proteomes" id="UP000293289">
    <property type="component" value="Unassembled WGS sequence"/>
</dbReference>
<feature type="domain" description="SPW repeat-containing integral membrane" evidence="2">
    <location>
        <begin position="7"/>
        <end position="103"/>
    </location>
</feature>
<dbReference type="InterPro" id="IPR005530">
    <property type="entry name" value="SPW"/>
</dbReference>
<dbReference type="EMBL" id="SGWY01000001">
    <property type="protein sequence ID" value="RZS68537.1"/>
    <property type="molecule type" value="Genomic_DNA"/>
</dbReference>
<keyword evidence="1" id="KW-0812">Transmembrane</keyword>
<accession>A0A4Q7MKU3</accession>
<dbReference type="RefSeq" id="WP_130351835.1">
    <property type="nucleotide sequence ID" value="NZ_SGWY01000001.1"/>
</dbReference>
<evidence type="ECO:0000313" key="4">
    <source>
        <dbReference type="Proteomes" id="UP000293289"/>
    </source>
</evidence>
<feature type="transmembrane region" description="Helical" evidence="1">
    <location>
        <begin position="31"/>
        <end position="53"/>
    </location>
</feature>
<comment type="caution">
    <text evidence="3">The sequence shown here is derived from an EMBL/GenBank/DDBJ whole genome shotgun (WGS) entry which is preliminary data.</text>
</comment>
<keyword evidence="1" id="KW-1133">Transmembrane helix</keyword>
<evidence type="ECO:0000313" key="3">
    <source>
        <dbReference type="EMBL" id="RZS68537.1"/>
    </source>
</evidence>
<feature type="transmembrane region" description="Helical" evidence="1">
    <location>
        <begin position="7"/>
        <end position="25"/>
    </location>
</feature>
<keyword evidence="1" id="KW-0472">Membrane</keyword>
<gene>
    <name evidence="3" type="ORF">EV187_0967</name>
</gene>
<sequence>MKKWTRWEDWVAIAAGLVVALSTMFMPAMGASVAIMATLGVLLIISGLVNLAFPGMVAMEYVQGALGLLLIISPWVGGYADAMTFGPAWMSWICGAVVVIVAALAIRPSMRAHHDAITH</sequence>
<feature type="transmembrane region" description="Helical" evidence="1">
    <location>
        <begin position="89"/>
        <end position="106"/>
    </location>
</feature>
<evidence type="ECO:0000259" key="2">
    <source>
        <dbReference type="Pfam" id="PF03779"/>
    </source>
</evidence>
<dbReference type="Pfam" id="PF03779">
    <property type="entry name" value="SPW"/>
    <property type="match status" value="1"/>
</dbReference>
<name>A0A4Q7MKU3_9MICO</name>
<organism evidence="3 4">
    <name type="scientific">Agromyces ramosus</name>
    <dbReference type="NCBI Taxonomy" id="33879"/>
    <lineage>
        <taxon>Bacteria</taxon>
        <taxon>Bacillati</taxon>
        <taxon>Actinomycetota</taxon>
        <taxon>Actinomycetes</taxon>
        <taxon>Micrococcales</taxon>
        <taxon>Microbacteriaceae</taxon>
        <taxon>Agromyces</taxon>
    </lineage>
</organism>
<dbReference type="OrthoDB" id="32521at2"/>
<dbReference type="AlphaFoldDB" id="A0A4Q7MKU3"/>
<keyword evidence="4" id="KW-1185">Reference proteome</keyword>
<proteinExistence type="predicted"/>